<dbReference type="Proteomes" id="UP000824633">
    <property type="component" value="Chromosome"/>
</dbReference>
<evidence type="ECO:0000313" key="1">
    <source>
        <dbReference type="EMBL" id="BCZ48415.1"/>
    </source>
</evidence>
<name>A0ABM7T902_9CLOT</name>
<gene>
    <name evidence="1" type="ORF">psyc5s11_44820</name>
</gene>
<accession>A0ABM7T902</accession>
<reference evidence="2" key="1">
    <citation type="submission" date="2021-07" db="EMBL/GenBank/DDBJ databases">
        <title>Complete genome sequencing of a Clostridium isolate.</title>
        <authorList>
            <person name="Ueki A."/>
            <person name="Tonouchi A."/>
        </authorList>
    </citation>
    <scope>NUCLEOTIDE SEQUENCE [LARGE SCALE GENOMIC DNA]</scope>
    <source>
        <strain evidence="2">C5S11</strain>
    </source>
</reference>
<organism evidence="1 2">
    <name type="scientific">Clostridium gelidum</name>
    <dbReference type="NCBI Taxonomy" id="704125"/>
    <lineage>
        <taxon>Bacteria</taxon>
        <taxon>Bacillati</taxon>
        <taxon>Bacillota</taxon>
        <taxon>Clostridia</taxon>
        <taxon>Eubacteriales</taxon>
        <taxon>Clostridiaceae</taxon>
        <taxon>Clostridium</taxon>
    </lineage>
</organism>
<sequence>MSIIWTQGESNSTITIGATMLAEDIYMSAPVKVSALWFKNPYTFGNVKAYIFRVSDKALIASSSQLAFAQGWLQIPISCTLEASVVYRIAFERVGYNEHVANYYNATTSPIVTTVSGISMTVTSEYNGTFIFCKNVSGVYPDMGVSVGTSYGSHVALSFKVEGSVNTAPTISGSANESLGNKNTPFDILFSVNDVDSANILNVIEKLNGSQINSISNAPRNTNFTISITKAILDSLPLNQQSTILISVTDGTATTYKTITFTRTNSGPSITNSDKNLGQVVRTGIAEKYICHDVEGNTFSIVEKVNDIVLKNITGVDGTEYTIGIPEATWIIMPNGIHKYTITATDSLGASIVRTFTFTKKETVIESTGFTNIVPTDLAATKILLTPNWIGKENVDALFEVCNNAYDAVPTWENATSQTLLNKSYIFTNKVKTGTKWGIDIRFKLTLKSGVTDNIEFYGLGGAFE</sequence>
<evidence type="ECO:0000313" key="2">
    <source>
        <dbReference type="Proteomes" id="UP000824633"/>
    </source>
</evidence>
<protein>
    <submittedName>
        <fullName evidence="1">Uncharacterized protein</fullName>
    </submittedName>
</protein>
<proteinExistence type="predicted"/>
<keyword evidence="2" id="KW-1185">Reference proteome</keyword>
<dbReference type="RefSeq" id="WP_224034678.1">
    <property type="nucleotide sequence ID" value="NZ_AP024849.1"/>
</dbReference>
<dbReference type="EMBL" id="AP024849">
    <property type="protein sequence ID" value="BCZ48415.1"/>
    <property type="molecule type" value="Genomic_DNA"/>
</dbReference>